<evidence type="ECO:0000313" key="4">
    <source>
        <dbReference type="EMBL" id="MCD7452160.1"/>
    </source>
</evidence>
<comment type="similarity">
    <text evidence="1 2">Belongs to the TIFY/JAZ family.</text>
</comment>
<gene>
    <name evidence="4" type="ORF">HAX54_015272</name>
</gene>
<comment type="subcellular location">
    <subcellularLocation>
        <location evidence="2">Nucleus</location>
    </subcellularLocation>
</comment>
<accession>A0ABS8RZ93</accession>
<dbReference type="SMART" id="SM00979">
    <property type="entry name" value="TIFY"/>
    <property type="match status" value="1"/>
</dbReference>
<organism evidence="4 5">
    <name type="scientific">Datura stramonium</name>
    <name type="common">Jimsonweed</name>
    <name type="synonym">Common thornapple</name>
    <dbReference type="NCBI Taxonomy" id="4076"/>
    <lineage>
        <taxon>Eukaryota</taxon>
        <taxon>Viridiplantae</taxon>
        <taxon>Streptophyta</taxon>
        <taxon>Embryophyta</taxon>
        <taxon>Tracheophyta</taxon>
        <taxon>Spermatophyta</taxon>
        <taxon>Magnoliopsida</taxon>
        <taxon>eudicotyledons</taxon>
        <taxon>Gunneridae</taxon>
        <taxon>Pentapetalae</taxon>
        <taxon>asterids</taxon>
        <taxon>lamiids</taxon>
        <taxon>Solanales</taxon>
        <taxon>Solanaceae</taxon>
        <taxon>Solanoideae</taxon>
        <taxon>Datureae</taxon>
        <taxon>Datura</taxon>
    </lineage>
</organism>
<protein>
    <recommendedName>
        <fullName evidence="2">Protein TIFY</fullName>
    </recommendedName>
    <alternativeName>
        <fullName evidence="2">Jasmonate ZIM domain-containing protein</fullName>
    </alternativeName>
</protein>
<evidence type="ECO:0000259" key="3">
    <source>
        <dbReference type="PROSITE" id="PS51320"/>
    </source>
</evidence>
<evidence type="ECO:0000256" key="2">
    <source>
        <dbReference type="RuleBase" id="RU369065"/>
    </source>
</evidence>
<feature type="domain" description="Tify" evidence="3">
    <location>
        <begin position="144"/>
        <end position="179"/>
    </location>
</feature>
<dbReference type="PANTHER" id="PTHR33077:SF90">
    <property type="entry name" value="PROTEIN TIFY 7"/>
    <property type="match status" value="1"/>
</dbReference>
<dbReference type="Pfam" id="PF06200">
    <property type="entry name" value="tify"/>
    <property type="match status" value="1"/>
</dbReference>
<name>A0ABS8RZ93_DATST</name>
<comment type="function">
    <text evidence="2">Repressor of jasmonate responses.</text>
</comment>
<dbReference type="InterPro" id="IPR040390">
    <property type="entry name" value="TIFY/JAZ"/>
</dbReference>
<dbReference type="PROSITE" id="PS51320">
    <property type="entry name" value="TIFY"/>
    <property type="match status" value="1"/>
</dbReference>
<keyword evidence="2" id="KW-0539">Nucleus</keyword>
<proteinExistence type="inferred from homology"/>
<dbReference type="InterPro" id="IPR010399">
    <property type="entry name" value="Tify_dom"/>
</dbReference>
<dbReference type="EMBL" id="JACEIK010000197">
    <property type="protein sequence ID" value="MCD7452160.1"/>
    <property type="molecule type" value="Genomic_DNA"/>
</dbReference>
<dbReference type="InterPro" id="IPR018467">
    <property type="entry name" value="CCT_CS"/>
</dbReference>
<keyword evidence="2" id="KW-1184">Jasmonic acid signaling pathway</keyword>
<dbReference type="PANTHER" id="PTHR33077">
    <property type="entry name" value="PROTEIN TIFY 4A-RELATED-RELATED"/>
    <property type="match status" value="1"/>
</dbReference>
<dbReference type="Pfam" id="PF09425">
    <property type="entry name" value="Jas_motif"/>
    <property type="match status" value="1"/>
</dbReference>
<comment type="caution">
    <text evidence="4">The sequence shown here is derived from an EMBL/GenBank/DDBJ whole genome shotgun (WGS) entry which is preliminary data.</text>
</comment>
<reference evidence="4 5" key="1">
    <citation type="journal article" date="2021" name="BMC Genomics">
        <title>Datura genome reveals duplications of psychoactive alkaloid biosynthetic genes and high mutation rate following tissue culture.</title>
        <authorList>
            <person name="Rajewski A."/>
            <person name="Carter-House D."/>
            <person name="Stajich J."/>
            <person name="Litt A."/>
        </authorList>
    </citation>
    <scope>NUCLEOTIDE SEQUENCE [LARGE SCALE GENOMIC DNA]</scope>
    <source>
        <strain evidence="4">AR-01</strain>
    </source>
</reference>
<evidence type="ECO:0000256" key="1">
    <source>
        <dbReference type="ARBA" id="ARBA00008614"/>
    </source>
</evidence>
<keyword evidence="5" id="KW-1185">Reference proteome</keyword>
<dbReference type="Proteomes" id="UP000823775">
    <property type="component" value="Unassembled WGS sequence"/>
</dbReference>
<comment type="domain">
    <text evidence="2">The jas domain is required for interaction with COI1.</text>
</comment>
<sequence length="340" mass="36685">MERDFMGLSTVKQEIPEESTDPAVARSSAIQWSFSNKLHPHEYISFKVQENNNYNNNNKPKIGFESLASAGLMTITTTTEFVDIIHQPRNTQIGAQYSSSQTADLISTVNLNPAQITSPNISTHHVPTGSGLVGTTELRGTPRTSPGPAQLTIFYAGSVCVYNNISPEKAEAIMLLAGNAPPVTPSTTSTASPVHEITKSPNYSLDTFVNANNCHGNFSSAIPITSCGTTYQSVGVFNDNTNETTTIRSTGVLKPPSNAAELSKIVTSHQESRRPPSHNLSAVPQARRASLGRFLEKRKERVMSASPYGNNKETSQHMTTPGCGNWTFSINSSDLLPATN</sequence>
<evidence type="ECO:0000313" key="5">
    <source>
        <dbReference type="Proteomes" id="UP000823775"/>
    </source>
</evidence>